<evidence type="ECO:0000256" key="1">
    <source>
        <dbReference type="ARBA" id="ARBA00006485"/>
    </source>
</evidence>
<organism evidence="12 13">
    <name type="scientific">Sphagnurus paluster</name>
    <dbReference type="NCBI Taxonomy" id="117069"/>
    <lineage>
        <taxon>Eukaryota</taxon>
        <taxon>Fungi</taxon>
        <taxon>Dikarya</taxon>
        <taxon>Basidiomycota</taxon>
        <taxon>Agaricomycotina</taxon>
        <taxon>Agaricomycetes</taxon>
        <taxon>Agaricomycetidae</taxon>
        <taxon>Agaricales</taxon>
        <taxon>Tricholomatineae</taxon>
        <taxon>Lyophyllaceae</taxon>
        <taxon>Sphagnurus</taxon>
    </lineage>
</organism>
<comment type="catalytic activity">
    <reaction evidence="9">
        <text>L-seryl-[protein] + ATP = O-phospho-L-seryl-[protein] + ADP + H(+)</text>
        <dbReference type="Rhea" id="RHEA:17989"/>
        <dbReference type="Rhea" id="RHEA-COMP:9863"/>
        <dbReference type="Rhea" id="RHEA-COMP:11604"/>
        <dbReference type="ChEBI" id="CHEBI:15378"/>
        <dbReference type="ChEBI" id="CHEBI:29999"/>
        <dbReference type="ChEBI" id="CHEBI:30616"/>
        <dbReference type="ChEBI" id="CHEBI:83421"/>
        <dbReference type="ChEBI" id="CHEBI:456216"/>
        <dbReference type="EC" id="2.7.11.22"/>
    </reaction>
</comment>
<dbReference type="GO" id="GO:0005524">
    <property type="term" value="F:ATP binding"/>
    <property type="evidence" value="ECO:0007669"/>
    <property type="project" value="UniProtKB-KW"/>
</dbReference>
<protein>
    <recommendedName>
        <fullName evidence="2">cyclin-dependent kinase</fullName>
        <ecNumber evidence="2">2.7.11.22</ecNumber>
    </recommendedName>
</protein>
<comment type="catalytic activity">
    <reaction evidence="8">
        <text>L-threonyl-[protein] + ATP = O-phospho-L-threonyl-[protein] + ADP + H(+)</text>
        <dbReference type="Rhea" id="RHEA:46608"/>
        <dbReference type="Rhea" id="RHEA-COMP:11060"/>
        <dbReference type="Rhea" id="RHEA-COMP:11605"/>
        <dbReference type="ChEBI" id="CHEBI:15378"/>
        <dbReference type="ChEBI" id="CHEBI:30013"/>
        <dbReference type="ChEBI" id="CHEBI:30616"/>
        <dbReference type="ChEBI" id="CHEBI:61977"/>
        <dbReference type="ChEBI" id="CHEBI:456216"/>
        <dbReference type="EC" id="2.7.11.22"/>
    </reaction>
</comment>
<dbReference type="Gene3D" id="1.10.510.10">
    <property type="entry name" value="Transferase(Phosphotransferase) domain 1"/>
    <property type="match status" value="1"/>
</dbReference>
<dbReference type="AlphaFoldDB" id="A0A9P7GR65"/>
<gene>
    <name evidence="12" type="ORF">H0H81_003766</name>
</gene>
<dbReference type="GO" id="GO:0004693">
    <property type="term" value="F:cyclin-dependent protein serine/threonine kinase activity"/>
    <property type="evidence" value="ECO:0007669"/>
    <property type="project" value="UniProtKB-EC"/>
</dbReference>
<comment type="similarity">
    <text evidence="1">Belongs to the protein kinase superfamily. CMGC Ser/Thr protein kinase family. CDC2/CDKX subfamily.</text>
</comment>
<reference evidence="12" key="2">
    <citation type="submission" date="2021-10" db="EMBL/GenBank/DDBJ databases">
        <title>Phylogenomics reveals ancestral predisposition of the termite-cultivated fungus Termitomyces towards a domesticated lifestyle.</title>
        <authorList>
            <person name="Auxier B."/>
            <person name="Grum-Grzhimaylo A."/>
            <person name="Cardenas M.E."/>
            <person name="Lodge J.D."/>
            <person name="Laessoe T."/>
            <person name="Pedersen O."/>
            <person name="Smith M.E."/>
            <person name="Kuyper T.W."/>
            <person name="Franco-Molano E.A."/>
            <person name="Baroni T.J."/>
            <person name="Aanen D.K."/>
        </authorList>
    </citation>
    <scope>NUCLEOTIDE SEQUENCE</scope>
    <source>
        <strain evidence="12">D49</strain>
    </source>
</reference>
<dbReference type="GO" id="GO:0007346">
    <property type="term" value="P:regulation of mitotic cell cycle"/>
    <property type="evidence" value="ECO:0007669"/>
    <property type="project" value="TreeGrafter"/>
</dbReference>
<dbReference type="EMBL" id="JABCKI010000001">
    <property type="protein sequence ID" value="KAG5654758.1"/>
    <property type="molecule type" value="Genomic_DNA"/>
</dbReference>
<keyword evidence="3" id="KW-0723">Serine/threonine-protein kinase</keyword>
<evidence type="ECO:0000256" key="9">
    <source>
        <dbReference type="ARBA" id="ARBA00048367"/>
    </source>
</evidence>
<keyword evidence="4" id="KW-0808">Transferase</keyword>
<dbReference type="InterPro" id="IPR045267">
    <property type="entry name" value="CDK11/PITSLRE_STKc"/>
</dbReference>
<keyword evidence="5" id="KW-0547">Nucleotide-binding</keyword>
<evidence type="ECO:0000256" key="2">
    <source>
        <dbReference type="ARBA" id="ARBA00012425"/>
    </source>
</evidence>
<evidence type="ECO:0000256" key="8">
    <source>
        <dbReference type="ARBA" id="ARBA00047811"/>
    </source>
</evidence>
<keyword evidence="6" id="KW-0418">Kinase</keyword>
<dbReference type="PANTHER" id="PTHR24056">
    <property type="entry name" value="CELL DIVISION PROTEIN KINASE"/>
    <property type="match status" value="1"/>
</dbReference>
<dbReference type="PANTHER" id="PTHR24056:SF107">
    <property type="entry name" value="CYCLIN-DEPENDENT KINASE 11A-RELATED"/>
    <property type="match status" value="1"/>
</dbReference>
<dbReference type="SMART" id="SM00220">
    <property type="entry name" value="S_TKc"/>
    <property type="match status" value="1"/>
</dbReference>
<dbReference type="OrthoDB" id="1732493at2759"/>
<dbReference type="EC" id="2.7.11.22" evidence="2"/>
<dbReference type="InterPro" id="IPR000719">
    <property type="entry name" value="Prot_kinase_dom"/>
</dbReference>
<keyword evidence="13" id="KW-1185">Reference proteome</keyword>
<reference evidence="12" key="1">
    <citation type="submission" date="2021-02" db="EMBL/GenBank/DDBJ databases">
        <authorList>
            <person name="Nieuwenhuis M."/>
            <person name="Van De Peppel L.J.J."/>
        </authorList>
    </citation>
    <scope>NUCLEOTIDE SEQUENCE</scope>
    <source>
        <strain evidence="12">D49</strain>
    </source>
</reference>
<evidence type="ECO:0000313" key="12">
    <source>
        <dbReference type="EMBL" id="KAG5654758.1"/>
    </source>
</evidence>
<dbReference type="Gene3D" id="3.30.200.20">
    <property type="entry name" value="Phosphorylase Kinase, domain 1"/>
    <property type="match status" value="1"/>
</dbReference>
<name>A0A9P7GR65_9AGAR</name>
<evidence type="ECO:0000259" key="11">
    <source>
        <dbReference type="PROSITE" id="PS50011"/>
    </source>
</evidence>
<dbReference type="SUPFAM" id="SSF56112">
    <property type="entry name" value="Protein kinase-like (PK-like)"/>
    <property type="match status" value="1"/>
</dbReference>
<dbReference type="InterPro" id="IPR008271">
    <property type="entry name" value="Ser/Thr_kinase_AS"/>
</dbReference>
<accession>A0A9P7GR65</accession>
<evidence type="ECO:0000256" key="3">
    <source>
        <dbReference type="ARBA" id="ARBA00022527"/>
    </source>
</evidence>
<feature type="region of interest" description="Disordered" evidence="10">
    <location>
        <begin position="377"/>
        <end position="406"/>
    </location>
</feature>
<evidence type="ECO:0000256" key="7">
    <source>
        <dbReference type="ARBA" id="ARBA00022840"/>
    </source>
</evidence>
<dbReference type="InterPro" id="IPR050108">
    <property type="entry name" value="CDK"/>
</dbReference>
<comment type="caution">
    <text evidence="12">The sequence shown here is derived from an EMBL/GenBank/DDBJ whole genome shotgun (WGS) entry which is preliminary data.</text>
</comment>
<dbReference type="CDD" id="cd07843">
    <property type="entry name" value="STKc_CDC2L1"/>
    <property type="match status" value="1"/>
</dbReference>
<keyword evidence="7" id="KW-0067">ATP-binding</keyword>
<dbReference type="FunFam" id="1.10.510.10:FF:000533">
    <property type="entry name" value="cyclin-dependent kinase 10"/>
    <property type="match status" value="1"/>
</dbReference>
<dbReference type="GO" id="GO:0005634">
    <property type="term" value="C:nucleus"/>
    <property type="evidence" value="ECO:0007669"/>
    <property type="project" value="TreeGrafter"/>
</dbReference>
<dbReference type="GO" id="GO:0040019">
    <property type="term" value="P:positive regulation of embryonic development"/>
    <property type="evidence" value="ECO:0007669"/>
    <property type="project" value="UniProtKB-ARBA"/>
</dbReference>
<evidence type="ECO:0000256" key="4">
    <source>
        <dbReference type="ARBA" id="ARBA00022679"/>
    </source>
</evidence>
<evidence type="ECO:0000256" key="6">
    <source>
        <dbReference type="ARBA" id="ARBA00022777"/>
    </source>
</evidence>
<dbReference type="Pfam" id="PF00069">
    <property type="entry name" value="Pkinase"/>
    <property type="match status" value="1"/>
</dbReference>
<feature type="domain" description="Protein kinase" evidence="11">
    <location>
        <begin position="80"/>
        <end position="366"/>
    </location>
</feature>
<evidence type="ECO:0000256" key="10">
    <source>
        <dbReference type="SAM" id="MobiDB-lite"/>
    </source>
</evidence>
<dbReference type="Proteomes" id="UP000717328">
    <property type="component" value="Unassembled WGS sequence"/>
</dbReference>
<dbReference type="InterPro" id="IPR011009">
    <property type="entry name" value="Kinase-like_dom_sf"/>
</dbReference>
<evidence type="ECO:0000256" key="5">
    <source>
        <dbReference type="ARBA" id="ARBA00022741"/>
    </source>
</evidence>
<sequence length="406" mass="45775">MSDATPTRKRSKWDADDDEDGRPNVQVHPPKRRARIKYSDPSPSTSVQLPSAPPRPTHSIYVPPRSRHPPILPSRSVYCYERLNQIEEGSYGVVFRARDKQSGDIVALKKLKLDEEKNGFPITALREVYALMSCRHENVVEIREVVVGDTLTQVFVVMDFIEHDLKTLLTVMPAPFLQSEIKTLMLQLLSAVKHCHTNWILHRDLKTSNLLMNNRGTIKVADFGLARRYGDPVGVGGMTQLVVTLWYRAPEILLGAATYSTAVDMWSVGCIFAELLLKEPLFQAKGEIELLSMIFKLLGPPTHNSWPEYSSLPLAKTLTLPSPQPHSFRQKFQYMTTAGIDLLMSLLTYDPDRRITAEEALQHPYFMLVFSDNDFSNSSEVQRSESPLPKHPDLFGSFPSAAAGEK</sequence>
<proteinExistence type="inferred from homology"/>
<dbReference type="FunFam" id="3.30.200.20:FF:000054">
    <property type="entry name" value="Cyclin-dependent kinase 11B"/>
    <property type="match status" value="1"/>
</dbReference>
<evidence type="ECO:0000313" key="13">
    <source>
        <dbReference type="Proteomes" id="UP000717328"/>
    </source>
</evidence>
<feature type="region of interest" description="Disordered" evidence="10">
    <location>
        <begin position="1"/>
        <end position="67"/>
    </location>
</feature>
<dbReference type="PROSITE" id="PS50011">
    <property type="entry name" value="PROTEIN_KINASE_DOM"/>
    <property type="match status" value="1"/>
</dbReference>
<dbReference type="PROSITE" id="PS00108">
    <property type="entry name" value="PROTEIN_KINASE_ST"/>
    <property type="match status" value="1"/>
</dbReference>